<reference evidence="2" key="1">
    <citation type="submission" date="2021-01" db="EMBL/GenBank/DDBJ databases">
        <authorList>
            <person name="Kaushik A."/>
        </authorList>
    </citation>
    <scope>NUCLEOTIDE SEQUENCE</scope>
    <source>
        <strain evidence="2">AG6-10EEA</strain>
    </source>
</reference>
<evidence type="ECO:0000313" key="3">
    <source>
        <dbReference type="Proteomes" id="UP000663853"/>
    </source>
</evidence>
<organism evidence="2 3">
    <name type="scientific">Rhizoctonia solani</name>
    <dbReference type="NCBI Taxonomy" id="456999"/>
    <lineage>
        <taxon>Eukaryota</taxon>
        <taxon>Fungi</taxon>
        <taxon>Dikarya</taxon>
        <taxon>Basidiomycota</taxon>
        <taxon>Agaricomycotina</taxon>
        <taxon>Agaricomycetes</taxon>
        <taxon>Cantharellales</taxon>
        <taxon>Ceratobasidiaceae</taxon>
        <taxon>Rhizoctonia</taxon>
    </lineage>
</organism>
<evidence type="ECO:0000256" key="1">
    <source>
        <dbReference type="SAM" id="MobiDB-lite"/>
    </source>
</evidence>
<sequence length="636" mass="71577">MPEYQPILQQIVGIDTQPRKVSPNEILQPERRSQNRGDWFAQWLARTPAHARPRCLEGFLTQALDQTNSYYQSFAVADGTPIAYHPGNDPHSLNSANRYLRFVTVVLPDTKGRPSQLAQHAIMERTLCLLSNRTDRRARAFLQCASWNPHEFGENRGLMRFYVRRREPEGEWVFMGDSRQAFDPRTRNQGPFLGHIGGALIMKELRVPWPHWFDLSNIDEFQRSLGSTPTNGSRTDEPTAVDGDLGAQESILAEGGSRADRSNLLHDSLFGGNRAFSLLASGRAETLEGVITSSVWRWYLSRFALDFLNEVNRPHPVVAIPVKQWIEHILLNRSMNITSSATPSALVSRGRDIVALPITFFYNMNALHPLLPGAGGIIGINVDQHLYKKAVGKLGLSIYREAETNDGSWSRKIALQNTEGPFAFPIIEPGVEDYQAVRVLLSSKPQLLPPKAIAAMLMVDFCNPIYSSRRENLLQYVPDVANYDEAKGRYDVLERFVANVRGSGRANNTGSPEQEVLQLLDISDNDYHTNFSARVDRYLDNVRDRLVKKTSAGETIDGYMRLAEGRRRTYRARERDRAESNGRLGTGLNVFSLTLPFAAEMDPFPVSRMEEDGSVKSTEETLTWEPTIGRCPAMAE</sequence>
<dbReference type="Proteomes" id="UP000663853">
    <property type="component" value="Unassembled WGS sequence"/>
</dbReference>
<dbReference type="AlphaFoldDB" id="A0A8H3HHD4"/>
<accession>A0A8H3HHD4</accession>
<comment type="caution">
    <text evidence="2">The sequence shown here is derived from an EMBL/GenBank/DDBJ whole genome shotgun (WGS) entry which is preliminary data.</text>
</comment>
<proteinExistence type="predicted"/>
<feature type="compositionally biased region" description="Polar residues" evidence="1">
    <location>
        <begin position="224"/>
        <end position="233"/>
    </location>
</feature>
<name>A0A8H3HHD4_9AGAM</name>
<gene>
    <name evidence="2" type="ORF">RDB_LOCUS132147</name>
</gene>
<dbReference type="EMBL" id="CAJMXA010003716">
    <property type="protein sequence ID" value="CAE6513058.1"/>
    <property type="molecule type" value="Genomic_DNA"/>
</dbReference>
<evidence type="ECO:0000313" key="2">
    <source>
        <dbReference type="EMBL" id="CAE6513058.1"/>
    </source>
</evidence>
<protein>
    <submittedName>
        <fullName evidence="2">Uncharacterized protein</fullName>
    </submittedName>
</protein>
<feature type="region of interest" description="Disordered" evidence="1">
    <location>
        <begin position="224"/>
        <end position="246"/>
    </location>
</feature>